<evidence type="ECO:0000313" key="3">
    <source>
        <dbReference type="Proteomes" id="UP000323565"/>
    </source>
</evidence>
<dbReference type="InterPro" id="IPR006311">
    <property type="entry name" value="TAT_signal"/>
</dbReference>
<dbReference type="NCBIfam" id="TIGR03767">
    <property type="entry name" value="P_acnes_RR"/>
    <property type="match status" value="1"/>
</dbReference>
<dbReference type="InterPro" id="IPR029052">
    <property type="entry name" value="Metallo-depent_PP-like"/>
</dbReference>
<keyword evidence="3" id="KW-1185">Reference proteome</keyword>
<sequence length="576" mass="62951">MMLGRSPSPRRGLPVSDISRRSVLKGASGSLAALAFAGVATDRQVAYAASRSVFTKGTTLANVATPKASSGYARLTAGPGWALVVRDELVAAKPNRDDTRKALASIVQFTDLHMIDAQSPVRFEWLSTVNGSAFRPQEPLGSHGGAQLVKRINDLAKGPFSGRVFDCVVSTGDNTDNHESVELDWFLAVMNGGTIRQNTGAATEWEGVATGGDEQFYNVSDDAVRDRYKEAGFPTVPGFFARAVAPHRSHGLKTPWFSVFGNHDDSMSGVLPSDWAAVAKLYTSDKKFMGFKASTSNTQLRRAYTGASRTLPQTSSMTTRSVTPDARRAPFTPVEYMKAHLPSGGHGFTEENVATGRGYYAFRIADGVTGIAMDSTNRAGWTEGSLGDEQFRWLQRRLEAGSSRFFDVWGAEQKRQVDDELFVLFSHHTSESMNNLLLDPGKPEIRHGGLEVVNTLKRFPNVIAWVNGHTHVNSITARRHRDPERSFWEINTASHVDFPQLARIIEVFDNADGTLSLFTTLVESAAPYQASYSDGSQAALASLYRELSYNDINAEREGLGTPADRNTELLLPNPLH</sequence>
<protein>
    <submittedName>
        <fullName evidence="2">TIGR03767 family metallophosphoesterase</fullName>
    </submittedName>
</protein>
<proteinExistence type="predicted"/>
<dbReference type="Gene3D" id="3.60.21.10">
    <property type="match status" value="1"/>
</dbReference>
<accession>A0ABX5ZA26</accession>
<feature type="region of interest" description="Disordered" evidence="1">
    <location>
        <begin position="556"/>
        <end position="576"/>
    </location>
</feature>
<organism evidence="2 3">
    <name type="scientific">Dermacoccus abyssi</name>
    <dbReference type="NCBI Taxonomy" id="322596"/>
    <lineage>
        <taxon>Bacteria</taxon>
        <taxon>Bacillati</taxon>
        <taxon>Actinomycetota</taxon>
        <taxon>Actinomycetes</taxon>
        <taxon>Micrococcales</taxon>
        <taxon>Dermacoccaceae</taxon>
        <taxon>Dermacoccus</taxon>
    </lineage>
</organism>
<evidence type="ECO:0000256" key="1">
    <source>
        <dbReference type="SAM" id="MobiDB-lite"/>
    </source>
</evidence>
<dbReference type="SUPFAM" id="SSF56300">
    <property type="entry name" value="Metallo-dependent phosphatases"/>
    <property type="match status" value="1"/>
</dbReference>
<evidence type="ECO:0000313" key="2">
    <source>
        <dbReference type="EMBL" id="QEH92624.1"/>
    </source>
</evidence>
<gene>
    <name evidence="2" type="ORF">FV141_03010</name>
</gene>
<dbReference type="PROSITE" id="PS51318">
    <property type="entry name" value="TAT"/>
    <property type="match status" value="1"/>
</dbReference>
<dbReference type="EMBL" id="CP043031">
    <property type="protein sequence ID" value="QEH92624.1"/>
    <property type="molecule type" value="Genomic_DNA"/>
</dbReference>
<dbReference type="InterPro" id="IPR022506">
    <property type="entry name" value="Metallophosphoesterase_PPA1498"/>
</dbReference>
<name>A0ABX5ZA26_9MICO</name>
<dbReference type="Proteomes" id="UP000323565">
    <property type="component" value="Chromosome"/>
</dbReference>
<reference evidence="2 3" key="1">
    <citation type="submission" date="2019-08" db="EMBL/GenBank/DDBJ databases">
        <title>Dermacoccus abyssi strain HZAU 226, whole genome Nanopore sequencing project.</title>
        <authorList>
            <person name="Guo A."/>
            <person name="Zhang X."/>
            <person name="Ruan Y."/>
            <person name="Liu W."/>
            <person name="Chen Q."/>
            <person name="Gu L."/>
        </authorList>
    </citation>
    <scope>NUCLEOTIDE SEQUENCE [LARGE SCALE GENOMIC DNA]</scope>
    <source>
        <strain evidence="2 3">HZAU 226</strain>
    </source>
</reference>